<keyword evidence="1" id="KW-0812">Transmembrane</keyword>
<dbReference type="GO" id="GO:0005886">
    <property type="term" value="C:plasma membrane"/>
    <property type="evidence" value="ECO:0007669"/>
    <property type="project" value="TreeGrafter"/>
</dbReference>
<dbReference type="PANTHER" id="PTHR35804">
    <property type="entry name" value="LYSINE EXPORTER LYSO"/>
    <property type="match status" value="1"/>
</dbReference>
<dbReference type="GO" id="GO:0015661">
    <property type="term" value="F:L-lysine efflux transmembrane transporter activity"/>
    <property type="evidence" value="ECO:0007669"/>
    <property type="project" value="InterPro"/>
</dbReference>
<proteinExistence type="predicted"/>
<feature type="transmembrane region" description="Helical" evidence="1">
    <location>
        <begin position="193"/>
        <end position="214"/>
    </location>
</feature>
<dbReference type="InterPro" id="IPR005642">
    <property type="entry name" value="LysO"/>
</dbReference>
<sequence>MAALISILTLFIFLGLGFAAARLHSIRENPMTESLSAWVLYGLLFFMGFRIAVNTGSDRLLEIGVLSVVFAVSSVGGTVVILLLMYSAVERLFRRKILTSAVSAPDGLRTGDAEDTTGGGADDFSHFAALREPLKLLLIVVAGFTAGWFIHIPGFTGEAVSGWMLRFLLFSIGIDMVKSGVNLKAALAKPETIYLPLGVIIGSLLGSLIPAAIFEIEPGKSLAVASGFGWYSLSGVLITDMGDPILGSASFVSNILRETIALLSIPLISRSRFPHIGIGVAGATSMDVTLPLIEKSCGPDSVPVSITSGAILSLLVPVLVPLFFQI</sequence>
<evidence type="ECO:0000313" key="3">
    <source>
        <dbReference type="Proteomes" id="UP001221217"/>
    </source>
</evidence>
<dbReference type="AlphaFoldDB" id="A0AAJ1II16"/>
<evidence type="ECO:0000256" key="1">
    <source>
        <dbReference type="SAM" id="Phobius"/>
    </source>
</evidence>
<organism evidence="2 3">
    <name type="scientific">Candidatus Thalassospirochaeta sargassi</name>
    <dbReference type="NCBI Taxonomy" id="3119039"/>
    <lineage>
        <taxon>Bacteria</taxon>
        <taxon>Pseudomonadati</taxon>
        <taxon>Spirochaetota</taxon>
        <taxon>Spirochaetia</taxon>
        <taxon>Spirochaetales</taxon>
        <taxon>Spirochaetaceae</taxon>
        <taxon>Candidatus Thalassospirochaeta</taxon>
    </lineage>
</organism>
<reference evidence="2 3" key="1">
    <citation type="submission" date="2022-12" db="EMBL/GenBank/DDBJ databases">
        <title>Metagenome assembled genome from gulf of manar.</title>
        <authorList>
            <person name="Kohli P."/>
            <person name="Pk S."/>
            <person name="Venkata Ramana C."/>
            <person name="Sasikala C."/>
        </authorList>
    </citation>
    <scope>NUCLEOTIDE SEQUENCE [LARGE SCALE GENOMIC DNA]</scope>
    <source>
        <strain evidence="2">JB008</strain>
    </source>
</reference>
<comment type="caution">
    <text evidence="2">The sequence shown here is derived from an EMBL/GenBank/DDBJ whole genome shotgun (WGS) entry which is preliminary data.</text>
</comment>
<dbReference type="EMBL" id="JAQQAL010000044">
    <property type="protein sequence ID" value="MDC7228342.1"/>
    <property type="molecule type" value="Genomic_DNA"/>
</dbReference>
<protein>
    <submittedName>
        <fullName evidence="2">Lysine exporter LysO family protein</fullName>
    </submittedName>
</protein>
<gene>
    <name evidence="2" type="ORF">PQJ61_16385</name>
</gene>
<name>A0AAJ1II16_9SPIO</name>
<feature type="transmembrane region" description="Helical" evidence="1">
    <location>
        <begin position="221"/>
        <end position="239"/>
    </location>
</feature>
<keyword evidence="1" id="KW-0472">Membrane</keyword>
<evidence type="ECO:0000313" key="2">
    <source>
        <dbReference type="EMBL" id="MDC7228342.1"/>
    </source>
</evidence>
<feature type="transmembrane region" description="Helical" evidence="1">
    <location>
        <begin position="305"/>
        <end position="324"/>
    </location>
</feature>
<accession>A0AAJ1II16</accession>
<feature type="transmembrane region" description="Helical" evidence="1">
    <location>
        <begin position="35"/>
        <end position="53"/>
    </location>
</feature>
<dbReference type="Proteomes" id="UP001221217">
    <property type="component" value="Unassembled WGS sequence"/>
</dbReference>
<keyword evidence="1" id="KW-1133">Transmembrane helix</keyword>
<feature type="transmembrane region" description="Helical" evidence="1">
    <location>
        <begin position="134"/>
        <end position="151"/>
    </location>
</feature>
<dbReference type="PANTHER" id="PTHR35804:SF1">
    <property type="entry name" value="LYSINE EXPORTER LYSO"/>
    <property type="match status" value="1"/>
</dbReference>
<feature type="transmembrane region" description="Helical" evidence="1">
    <location>
        <begin position="65"/>
        <end position="89"/>
    </location>
</feature>
<dbReference type="Pfam" id="PF03956">
    <property type="entry name" value="Lys_export"/>
    <property type="match status" value="1"/>
</dbReference>